<gene>
    <name evidence="2" type="ORF">AOQ84DRAFT_377856</name>
</gene>
<sequence>RYPFKGGIDTPGPPTRRSSMASNVHSLLNPAETAERADEDEQDPEARKRKRVQ</sequence>
<feature type="non-terminal residue" evidence="2">
    <location>
        <position position="1"/>
    </location>
</feature>
<name>A0A8E2EZL8_9PEZI</name>
<protein>
    <submittedName>
        <fullName evidence="2">Uncharacterized protein</fullName>
    </submittedName>
</protein>
<dbReference type="Proteomes" id="UP000250140">
    <property type="component" value="Unassembled WGS sequence"/>
</dbReference>
<proteinExistence type="predicted"/>
<evidence type="ECO:0000256" key="1">
    <source>
        <dbReference type="SAM" id="MobiDB-lite"/>
    </source>
</evidence>
<evidence type="ECO:0000313" key="3">
    <source>
        <dbReference type="Proteomes" id="UP000250140"/>
    </source>
</evidence>
<organism evidence="2 3">
    <name type="scientific">Glonium stellatum</name>
    <dbReference type="NCBI Taxonomy" id="574774"/>
    <lineage>
        <taxon>Eukaryota</taxon>
        <taxon>Fungi</taxon>
        <taxon>Dikarya</taxon>
        <taxon>Ascomycota</taxon>
        <taxon>Pezizomycotina</taxon>
        <taxon>Dothideomycetes</taxon>
        <taxon>Pleosporomycetidae</taxon>
        <taxon>Gloniales</taxon>
        <taxon>Gloniaceae</taxon>
        <taxon>Glonium</taxon>
    </lineage>
</organism>
<reference evidence="2 3" key="1">
    <citation type="journal article" date="2016" name="Nat. Commun.">
        <title>Ectomycorrhizal ecology is imprinted in the genome of the dominant symbiotic fungus Cenococcum geophilum.</title>
        <authorList>
            <consortium name="DOE Joint Genome Institute"/>
            <person name="Peter M."/>
            <person name="Kohler A."/>
            <person name="Ohm R.A."/>
            <person name="Kuo A."/>
            <person name="Krutzmann J."/>
            <person name="Morin E."/>
            <person name="Arend M."/>
            <person name="Barry K.W."/>
            <person name="Binder M."/>
            <person name="Choi C."/>
            <person name="Clum A."/>
            <person name="Copeland A."/>
            <person name="Grisel N."/>
            <person name="Haridas S."/>
            <person name="Kipfer T."/>
            <person name="LaButti K."/>
            <person name="Lindquist E."/>
            <person name="Lipzen A."/>
            <person name="Maire R."/>
            <person name="Meier B."/>
            <person name="Mihaltcheva S."/>
            <person name="Molinier V."/>
            <person name="Murat C."/>
            <person name="Poggeler S."/>
            <person name="Quandt C.A."/>
            <person name="Sperisen C."/>
            <person name="Tritt A."/>
            <person name="Tisserant E."/>
            <person name="Crous P.W."/>
            <person name="Henrissat B."/>
            <person name="Nehls U."/>
            <person name="Egli S."/>
            <person name="Spatafora J.W."/>
            <person name="Grigoriev I.V."/>
            <person name="Martin F.M."/>
        </authorList>
    </citation>
    <scope>NUCLEOTIDE SEQUENCE [LARGE SCALE GENOMIC DNA]</scope>
    <source>
        <strain evidence="2 3">CBS 207.34</strain>
    </source>
</reference>
<dbReference type="AlphaFoldDB" id="A0A8E2EZL8"/>
<keyword evidence="3" id="KW-1185">Reference proteome</keyword>
<dbReference type="EMBL" id="KV749904">
    <property type="protein sequence ID" value="OCL07258.1"/>
    <property type="molecule type" value="Genomic_DNA"/>
</dbReference>
<feature type="compositionally biased region" description="Polar residues" evidence="1">
    <location>
        <begin position="16"/>
        <end position="26"/>
    </location>
</feature>
<accession>A0A8E2EZL8</accession>
<evidence type="ECO:0000313" key="2">
    <source>
        <dbReference type="EMBL" id="OCL07258.1"/>
    </source>
</evidence>
<dbReference type="OrthoDB" id="60033at2759"/>
<feature type="region of interest" description="Disordered" evidence="1">
    <location>
        <begin position="1"/>
        <end position="53"/>
    </location>
</feature>